<dbReference type="RefSeq" id="WP_220379192.1">
    <property type="nucleotide sequence ID" value="NZ_CP080544.1"/>
</dbReference>
<evidence type="ECO:0000313" key="2">
    <source>
        <dbReference type="EMBL" id="QYR52406.1"/>
    </source>
</evidence>
<protein>
    <recommendedName>
        <fullName evidence="4">DUF5666 domain-containing protein</fullName>
    </recommendedName>
</protein>
<gene>
    <name evidence="2" type="ORF">H8L67_07310</name>
</gene>
<keyword evidence="1" id="KW-0732">Signal</keyword>
<evidence type="ECO:0000313" key="3">
    <source>
        <dbReference type="Proteomes" id="UP000824755"/>
    </source>
</evidence>
<keyword evidence="3" id="KW-1185">Reference proteome</keyword>
<reference evidence="2 3" key="1">
    <citation type="submission" date="2021-08" db="EMBL/GenBank/DDBJ databases">
        <title>Lysobacter sp. strain CJ11 Genome sequencing and assembly.</title>
        <authorList>
            <person name="Kim I."/>
        </authorList>
    </citation>
    <scope>NUCLEOTIDE SEQUENCE [LARGE SCALE GENOMIC DNA]</scope>
    <source>
        <strain evidence="2 3">CJ11</strain>
    </source>
</reference>
<feature type="chain" id="PRO_5045069552" description="DUF5666 domain-containing protein" evidence="1">
    <location>
        <begin position="21"/>
        <end position="249"/>
    </location>
</feature>
<dbReference type="PROSITE" id="PS51257">
    <property type="entry name" value="PROKAR_LIPOPROTEIN"/>
    <property type="match status" value="1"/>
</dbReference>
<dbReference type="EMBL" id="CP080544">
    <property type="protein sequence ID" value="QYR52406.1"/>
    <property type="molecule type" value="Genomic_DNA"/>
</dbReference>
<name>A0ABX8WNW3_9GAMM</name>
<organism evidence="2 3">
    <name type="scientific">Lysobacter soyae</name>
    <dbReference type="NCBI Taxonomy" id="2764185"/>
    <lineage>
        <taxon>Bacteria</taxon>
        <taxon>Pseudomonadati</taxon>
        <taxon>Pseudomonadota</taxon>
        <taxon>Gammaproteobacteria</taxon>
        <taxon>Lysobacterales</taxon>
        <taxon>Lysobacteraceae</taxon>
        <taxon>Lysobacter</taxon>
    </lineage>
</organism>
<evidence type="ECO:0000256" key="1">
    <source>
        <dbReference type="SAM" id="SignalP"/>
    </source>
</evidence>
<dbReference type="Proteomes" id="UP000824755">
    <property type="component" value="Chromosome"/>
</dbReference>
<accession>A0ABX8WNW3</accession>
<evidence type="ECO:0008006" key="4">
    <source>
        <dbReference type="Google" id="ProtNLM"/>
    </source>
</evidence>
<sequence length="249" mass="27231">MSVRLLKTSLLALGAMSLSACVSLGGNYPSNGGGYGQNYPGQGYPDNRYPDNGYPTNAPLQTENGTVESNDPNNGRFRLRTTRGAYLELVYDRYSRLIYQGQQADPSGLERGDGIRVQFRAIGDGRYYAQDIEVLRNVRGDTGSSLPGTYNGARSPTVANGITGAVARNNVQAKVLEYTRGGYTGTREYVRYDPYTIVEYQGSRVAPSGQRYTADQLEAGDMIRIDGRPMGNEVLAERIIVTQSAQARR</sequence>
<feature type="signal peptide" evidence="1">
    <location>
        <begin position="1"/>
        <end position="20"/>
    </location>
</feature>
<proteinExistence type="predicted"/>